<protein>
    <submittedName>
        <fullName evidence="5">Glucose 1-dehydrogenase</fullName>
        <ecNumber evidence="5">1.1.1.47</ecNumber>
    </submittedName>
</protein>
<evidence type="ECO:0000259" key="4">
    <source>
        <dbReference type="SMART" id="SM00822"/>
    </source>
</evidence>
<dbReference type="Proteomes" id="UP001165584">
    <property type="component" value="Unassembled WGS sequence"/>
</dbReference>
<dbReference type="SMART" id="SM00822">
    <property type="entry name" value="PKS_KR"/>
    <property type="match status" value="1"/>
</dbReference>
<dbReference type="InterPro" id="IPR057326">
    <property type="entry name" value="KR_dom"/>
</dbReference>
<proteinExistence type="inferred from homology"/>
<keyword evidence="2 5" id="KW-0560">Oxidoreductase</keyword>
<reference evidence="5" key="1">
    <citation type="submission" date="2022-08" db="EMBL/GenBank/DDBJ databases">
        <authorList>
            <person name="Deng Y."/>
            <person name="Han X.-F."/>
            <person name="Zhang Y.-Q."/>
        </authorList>
    </citation>
    <scope>NUCLEOTIDE SEQUENCE</scope>
    <source>
        <strain evidence="5">CPCC 205763</strain>
    </source>
</reference>
<dbReference type="InterPro" id="IPR002347">
    <property type="entry name" value="SDR_fam"/>
</dbReference>
<dbReference type="InterPro" id="IPR036291">
    <property type="entry name" value="NAD(P)-bd_dom_sf"/>
</dbReference>
<evidence type="ECO:0000256" key="2">
    <source>
        <dbReference type="ARBA" id="ARBA00023002"/>
    </source>
</evidence>
<evidence type="ECO:0000256" key="1">
    <source>
        <dbReference type="ARBA" id="ARBA00006484"/>
    </source>
</evidence>
<dbReference type="PANTHER" id="PTHR42760:SF133">
    <property type="entry name" value="3-OXOACYL-[ACYL-CARRIER-PROTEIN] REDUCTASE"/>
    <property type="match status" value="1"/>
</dbReference>
<evidence type="ECO:0000313" key="5">
    <source>
        <dbReference type="EMBL" id="MCS5717142.1"/>
    </source>
</evidence>
<dbReference type="EMBL" id="JANLCM010000001">
    <property type="protein sequence ID" value="MCS5717142.1"/>
    <property type="molecule type" value="Genomic_DNA"/>
</dbReference>
<dbReference type="Pfam" id="PF00106">
    <property type="entry name" value="adh_short"/>
    <property type="match status" value="1"/>
</dbReference>
<dbReference type="GO" id="GO:0047936">
    <property type="term" value="F:glucose 1-dehydrogenase [NAD(P)+] activity"/>
    <property type="evidence" value="ECO:0007669"/>
    <property type="project" value="UniProtKB-EC"/>
</dbReference>
<dbReference type="EC" id="1.1.1.47" evidence="5"/>
<organism evidence="5 6">
    <name type="scientific">Herbiconiux aconitum</name>
    <dbReference type="NCBI Taxonomy" id="2970913"/>
    <lineage>
        <taxon>Bacteria</taxon>
        <taxon>Bacillati</taxon>
        <taxon>Actinomycetota</taxon>
        <taxon>Actinomycetes</taxon>
        <taxon>Micrococcales</taxon>
        <taxon>Microbacteriaceae</taxon>
        <taxon>Herbiconiux</taxon>
    </lineage>
</organism>
<dbReference type="PRINTS" id="PR00080">
    <property type="entry name" value="SDRFAMILY"/>
</dbReference>
<dbReference type="NCBIfam" id="NF005559">
    <property type="entry name" value="PRK07231.1"/>
    <property type="match status" value="1"/>
</dbReference>
<name>A0ABT2GLN6_9MICO</name>
<dbReference type="PRINTS" id="PR00081">
    <property type="entry name" value="GDHRDH"/>
</dbReference>
<comment type="similarity">
    <text evidence="1 3">Belongs to the short-chain dehydrogenases/reductases (SDR) family.</text>
</comment>
<sequence length="258" mass="26555">MSGRVVVVTGGASGMGLGIATTLAGEGASVVIADLNADAAAAAAASIEQSGSRAIGVRSDVSVRDDVRNVVEQAVQAFGRIDVWFNNAGFNAPLQFLDVTEDNWRAIMEVNALGTLIGMQEAAKQFIAQGGGGKIINTSSMAGRQGFPAFAPYSASKAAVISLTQSAAKALAEHDITVNAFAPGIVDTPLWIKLDEDLLAIGETKQAGEAMNEYGAGIIRGRTAQVADIMGTTLYLASSDSDYLTAQVIMIDGGMVLV</sequence>
<dbReference type="SUPFAM" id="SSF51735">
    <property type="entry name" value="NAD(P)-binding Rossmann-fold domains"/>
    <property type="match status" value="1"/>
</dbReference>
<gene>
    <name evidence="5" type="ORF">N1027_03225</name>
</gene>
<dbReference type="PROSITE" id="PS00061">
    <property type="entry name" value="ADH_SHORT"/>
    <property type="match status" value="1"/>
</dbReference>
<feature type="domain" description="Ketoreductase" evidence="4">
    <location>
        <begin position="4"/>
        <end position="184"/>
    </location>
</feature>
<evidence type="ECO:0000256" key="3">
    <source>
        <dbReference type="RuleBase" id="RU000363"/>
    </source>
</evidence>
<dbReference type="InterPro" id="IPR020904">
    <property type="entry name" value="Sc_DH/Rdtase_CS"/>
</dbReference>
<comment type="caution">
    <text evidence="5">The sequence shown here is derived from an EMBL/GenBank/DDBJ whole genome shotgun (WGS) entry which is preliminary data.</text>
</comment>
<keyword evidence="6" id="KW-1185">Reference proteome</keyword>
<dbReference type="Gene3D" id="3.40.50.720">
    <property type="entry name" value="NAD(P)-binding Rossmann-like Domain"/>
    <property type="match status" value="1"/>
</dbReference>
<accession>A0ABT2GLN6</accession>
<dbReference type="PANTHER" id="PTHR42760">
    <property type="entry name" value="SHORT-CHAIN DEHYDROGENASES/REDUCTASES FAMILY MEMBER"/>
    <property type="match status" value="1"/>
</dbReference>
<dbReference type="RefSeq" id="WP_259505142.1">
    <property type="nucleotide sequence ID" value="NZ_JANLCM010000001.1"/>
</dbReference>
<evidence type="ECO:0000313" key="6">
    <source>
        <dbReference type="Proteomes" id="UP001165584"/>
    </source>
</evidence>